<proteinExistence type="predicted"/>
<dbReference type="Pfam" id="PF08284">
    <property type="entry name" value="RVP_2"/>
    <property type="match status" value="1"/>
</dbReference>
<sequence>MKVKGLMHNQQVIVLIDTGATHNFICNKLHGELSLPISEFHSYGIVMSNGHIVQANSLYVNEIKCQFKQSQLEYLGHWVSAGIFTDQGKISAI</sequence>
<dbReference type="AlphaFoldDB" id="A0A7I8K3Q7"/>
<evidence type="ECO:0000313" key="1">
    <source>
        <dbReference type="EMBL" id="CAA7391025.1"/>
    </source>
</evidence>
<dbReference type="OrthoDB" id="1934862at2759"/>
<dbReference type="InterPro" id="IPR043128">
    <property type="entry name" value="Rev_trsase/Diguanyl_cyclase"/>
</dbReference>
<gene>
    <name evidence="1" type="ORF">SI8410_02002414</name>
</gene>
<dbReference type="EMBL" id="LR746265">
    <property type="protein sequence ID" value="CAA7391025.1"/>
    <property type="molecule type" value="Genomic_DNA"/>
</dbReference>
<protein>
    <submittedName>
        <fullName evidence="1">Uncharacterized protein</fullName>
    </submittedName>
</protein>
<dbReference type="InterPro" id="IPR021109">
    <property type="entry name" value="Peptidase_aspartic_dom_sf"/>
</dbReference>
<dbReference type="Gene3D" id="3.30.70.270">
    <property type="match status" value="1"/>
</dbReference>
<name>A0A7I8K3Q7_SPIIN</name>
<evidence type="ECO:0000313" key="2">
    <source>
        <dbReference type="Proteomes" id="UP000663760"/>
    </source>
</evidence>
<reference evidence="1" key="1">
    <citation type="submission" date="2020-02" db="EMBL/GenBank/DDBJ databases">
        <authorList>
            <person name="Scholz U."/>
            <person name="Mascher M."/>
            <person name="Fiebig A."/>
        </authorList>
    </citation>
    <scope>NUCLEOTIDE SEQUENCE</scope>
</reference>
<dbReference type="InterPro" id="IPR043502">
    <property type="entry name" value="DNA/RNA_pol_sf"/>
</dbReference>
<dbReference type="Proteomes" id="UP000663760">
    <property type="component" value="Chromosome 2"/>
</dbReference>
<keyword evidence="2" id="KW-1185">Reference proteome</keyword>
<dbReference type="SUPFAM" id="SSF56672">
    <property type="entry name" value="DNA/RNA polymerases"/>
    <property type="match status" value="1"/>
</dbReference>
<dbReference type="SUPFAM" id="SSF50630">
    <property type="entry name" value="Acid proteases"/>
    <property type="match status" value="1"/>
</dbReference>
<accession>A0A7I8K3Q7</accession>
<organism evidence="1 2">
    <name type="scientific">Spirodela intermedia</name>
    <name type="common">Intermediate duckweed</name>
    <dbReference type="NCBI Taxonomy" id="51605"/>
    <lineage>
        <taxon>Eukaryota</taxon>
        <taxon>Viridiplantae</taxon>
        <taxon>Streptophyta</taxon>
        <taxon>Embryophyta</taxon>
        <taxon>Tracheophyta</taxon>
        <taxon>Spermatophyta</taxon>
        <taxon>Magnoliopsida</taxon>
        <taxon>Liliopsida</taxon>
        <taxon>Araceae</taxon>
        <taxon>Lemnoideae</taxon>
        <taxon>Spirodela</taxon>
    </lineage>
</organism>